<dbReference type="PANTHER" id="PTHR45886:SF18">
    <property type="entry name" value="NR LBD DOMAIN-CONTAINING PROTEIN-RELATED"/>
    <property type="match status" value="1"/>
</dbReference>
<dbReference type="Pfam" id="PF00104">
    <property type="entry name" value="Hormone_recep"/>
    <property type="match status" value="1"/>
</dbReference>
<name>A0A7E4W8Q8_PANRE</name>
<dbReference type="InterPro" id="IPR000536">
    <property type="entry name" value="Nucl_hrmn_rcpt_lig-bd"/>
</dbReference>
<dbReference type="InterPro" id="IPR035500">
    <property type="entry name" value="NHR-like_dom_sf"/>
</dbReference>
<protein>
    <submittedName>
        <fullName evidence="7">NR LBD domain-containing protein</fullName>
    </submittedName>
</protein>
<evidence type="ECO:0000256" key="2">
    <source>
        <dbReference type="ARBA" id="ARBA00023015"/>
    </source>
</evidence>
<keyword evidence="2" id="KW-0805">Transcription regulation</keyword>
<evidence type="ECO:0000313" key="7">
    <source>
        <dbReference type="WBParaSite" id="Pan_g898.t1"/>
    </source>
</evidence>
<reference evidence="7" key="2">
    <citation type="submission" date="2020-10" db="UniProtKB">
        <authorList>
            <consortium name="WormBaseParasite"/>
        </authorList>
    </citation>
    <scope>IDENTIFICATION</scope>
</reference>
<evidence type="ECO:0000259" key="5">
    <source>
        <dbReference type="PROSITE" id="PS51843"/>
    </source>
</evidence>
<keyword evidence="6" id="KW-1185">Reference proteome</keyword>
<dbReference type="PANTHER" id="PTHR45886">
    <property type="entry name" value="NUCLEAR HORMONE RECEPTOR FAMILY-RELATED-RELATED"/>
    <property type="match status" value="1"/>
</dbReference>
<feature type="domain" description="NR LBD" evidence="5">
    <location>
        <begin position="77"/>
        <end position="313"/>
    </location>
</feature>
<reference evidence="6" key="1">
    <citation type="journal article" date="2013" name="Genetics">
        <title>The draft genome and transcriptome of Panagrellus redivivus are shaped by the harsh demands of a free-living lifestyle.</title>
        <authorList>
            <person name="Srinivasan J."/>
            <person name="Dillman A.R."/>
            <person name="Macchietto M.G."/>
            <person name="Heikkinen L."/>
            <person name="Lakso M."/>
            <person name="Fracchia K.M."/>
            <person name="Antoshechkin I."/>
            <person name="Mortazavi A."/>
            <person name="Wong G."/>
            <person name="Sternberg P.W."/>
        </authorList>
    </citation>
    <scope>NUCLEOTIDE SEQUENCE [LARGE SCALE GENOMIC DNA]</scope>
    <source>
        <strain evidence="6">MT8872</strain>
    </source>
</reference>
<dbReference type="Proteomes" id="UP000492821">
    <property type="component" value="Unassembled WGS sequence"/>
</dbReference>
<dbReference type="SUPFAM" id="SSF48508">
    <property type="entry name" value="Nuclear receptor ligand-binding domain"/>
    <property type="match status" value="1"/>
</dbReference>
<evidence type="ECO:0000256" key="3">
    <source>
        <dbReference type="ARBA" id="ARBA00023163"/>
    </source>
</evidence>
<dbReference type="Gene3D" id="1.10.565.10">
    <property type="entry name" value="Retinoid X Receptor"/>
    <property type="match status" value="1"/>
</dbReference>
<dbReference type="SMART" id="SM00430">
    <property type="entry name" value="HOLI"/>
    <property type="match status" value="1"/>
</dbReference>
<comment type="similarity">
    <text evidence="1">Belongs to the nuclear hormone receptor family.</text>
</comment>
<evidence type="ECO:0000256" key="4">
    <source>
        <dbReference type="ARBA" id="ARBA00023170"/>
    </source>
</evidence>
<dbReference type="WBParaSite" id="Pan_g898.t1">
    <property type="protein sequence ID" value="Pan_g898.t1"/>
    <property type="gene ID" value="Pan_g898"/>
</dbReference>
<organism evidence="6 7">
    <name type="scientific">Panagrellus redivivus</name>
    <name type="common">Microworm</name>
    <dbReference type="NCBI Taxonomy" id="6233"/>
    <lineage>
        <taxon>Eukaryota</taxon>
        <taxon>Metazoa</taxon>
        <taxon>Ecdysozoa</taxon>
        <taxon>Nematoda</taxon>
        <taxon>Chromadorea</taxon>
        <taxon>Rhabditida</taxon>
        <taxon>Tylenchina</taxon>
        <taxon>Panagrolaimomorpha</taxon>
        <taxon>Panagrolaimoidea</taxon>
        <taxon>Panagrolaimidae</taxon>
        <taxon>Panagrellus</taxon>
    </lineage>
</organism>
<accession>A0A7E4W8Q8</accession>
<proteinExistence type="inferred from homology"/>
<evidence type="ECO:0000256" key="1">
    <source>
        <dbReference type="ARBA" id="ARBA00005993"/>
    </source>
</evidence>
<keyword evidence="3" id="KW-0804">Transcription</keyword>
<dbReference type="PROSITE" id="PS51843">
    <property type="entry name" value="NR_LBD"/>
    <property type="match status" value="1"/>
</dbReference>
<keyword evidence="4" id="KW-0675">Receptor</keyword>
<evidence type="ECO:0000313" key="6">
    <source>
        <dbReference type="Proteomes" id="UP000492821"/>
    </source>
</evidence>
<sequence>MFDNANFEDDKHYVFFPPCSSTSSFGSSELDRSLSPVDIKPTINNELLTKFNKTKVIDTVKPSQCAVCGGWTKCCHYDVPSCYGCVKLPEDVNFNDVVDYIESRKRGAKVETIFMDESIVPTKIALPMGGSTLIEFRDVDYMLFLEMKEAYLRNAALTIALLTQCYYSHEKHSDTVIYPDGFVPLWLSTTSELTNIETEIFVRIVQPVRRINITKEEYALLKAIIFCNPAVNNFSEAGRRLLEQESRRYSRSLLRYVQSVHGAARGASRFAQIIAIMEAMIHFGQRNREFHVMLELNLNEWKTLHNVKHQLPLLVSDIMET</sequence>
<dbReference type="AlphaFoldDB" id="A0A7E4W8Q8"/>